<proteinExistence type="predicted"/>
<keyword evidence="3" id="KW-1185">Reference proteome</keyword>
<reference evidence="2 3" key="1">
    <citation type="submission" date="2019-04" db="EMBL/GenBank/DDBJ databases">
        <authorList>
            <person name="Van Vliet M D."/>
        </authorList>
    </citation>
    <scope>NUCLEOTIDE SEQUENCE [LARGE SCALE GENOMIC DNA]</scope>
    <source>
        <strain evidence="2 3">F1</strain>
    </source>
</reference>
<feature type="signal peptide" evidence="1">
    <location>
        <begin position="1"/>
        <end position="18"/>
    </location>
</feature>
<keyword evidence="1" id="KW-0732">Signal</keyword>
<sequence>MLSRLLFIGFLFAFSAAAEEVQGVVKAAMAGLEVATSDAPYSRTIKQMYIGWDNAGNPKTGIAYREIDSFKTITGMVVVDKTATGYVLREAVFPDISKIKNAKDRQQVLSILQQFKGVPFDPHAEKSAVDALSSATRYGIKMSGFLNYLARHVALQMENPPDWSKKK</sequence>
<evidence type="ECO:0000256" key="1">
    <source>
        <dbReference type="SAM" id="SignalP"/>
    </source>
</evidence>
<evidence type="ECO:0008006" key="4">
    <source>
        <dbReference type="Google" id="ProtNLM"/>
    </source>
</evidence>
<evidence type="ECO:0000313" key="2">
    <source>
        <dbReference type="EMBL" id="VGO15300.1"/>
    </source>
</evidence>
<protein>
    <recommendedName>
        <fullName evidence="4">FMN-binding domain-containing protein</fullName>
    </recommendedName>
</protein>
<dbReference type="RefSeq" id="WP_136080878.1">
    <property type="nucleotide sequence ID" value="NZ_CAAHFG010000002.1"/>
</dbReference>
<accession>A0A6C2U5M1</accession>
<evidence type="ECO:0000313" key="3">
    <source>
        <dbReference type="Proteomes" id="UP000366872"/>
    </source>
</evidence>
<name>A0A6C2U5M1_PONDE</name>
<dbReference type="EMBL" id="CAAHFG010000002">
    <property type="protein sequence ID" value="VGO15300.1"/>
    <property type="molecule type" value="Genomic_DNA"/>
</dbReference>
<dbReference type="Proteomes" id="UP000366872">
    <property type="component" value="Unassembled WGS sequence"/>
</dbReference>
<organism evidence="2 3">
    <name type="scientific">Pontiella desulfatans</name>
    <dbReference type="NCBI Taxonomy" id="2750659"/>
    <lineage>
        <taxon>Bacteria</taxon>
        <taxon>Pseudomonadati</taxon>
        <taxon>Kiritimatiellota</taxon>
        <taxon>Kiritimatiellia</taxon>
        <taxon>Kiritimatiellales</taxon>
        <taxon>Pontiellaceae</taxon>
        <taxon>Pontiella</taxon>
    </lineage>
</organism>
<dbReference type="AlphaFoldDB" id="A0A6C2U5M1"/>
<gene>
    <name evidence="2" type="ORF">PDESU_03882</name>
</gene>
<feature type="chain" id="PRO_5025516235" description="FMN-binding domain-containing protein" evidence="1">
    <location>
        <begin position="19"/>
        <end position="167"/>
    </location>
</feature>